<feature type="region of interest" description="Disordered" evidence="1">
    <location>
        <begin position="1"/>
        <end position="20"/>
    </location>
</feature>
<accession>A0A9W9FH94</accession>
<keyword evidence="4" id="KW-1185">Reference proteome</keyword>
<name>A0A9W9FH94_9EURO</name>
<protein>
    <recommendedName>
        <fullName evidence="2">DUF6570 domain-containing protein</fullName>
    </recommendedName>
</protein>
<comment type="caution">
    <text evidence="3">The sequence shown here is derived from an EMBL/GenBank/DDBJ whole genome shotgun (WGS) entry which is preliminary data.</text>
</comment>
<evidence type="ECO:0000256" key="1">
    <source>
        <dbReference type="SAM" id="MobiDB-lite"/>
    </source>
</evidence>
<proteinExistence type="predicted"/>
<dbReference type="Pfam" id="PF20209">
    <property type="entry name" value="DUF6570"/>
    <property type="match status" value="1"/>
</dbReference>
<dbReference type="Proteomes" id="UP001149074">
    <property type="component" value="Unassembled WGS sequence"/>
</dbReference>
<organism evidence="3 4">
    <name type="scientific">Penicillium argentinense</name>
    <dbReference type="NCBI Taxonomy" id="1131581"/>
    <lineage>
        <taxon>Eukaryota</taxon>
        <taxon>Fungi</taxon>
        <taxon>Dikarya</taxon>
        <taxon>Ascomycota</taxon>
        <taxon>Pezizomycotina</taxon>
        <taxon>Eurotiomycetes</taxon>
        <taxon>Eurotiomycetidae</taxon>
        <taxon>Eurotiales</taxon>
        <taxon>Aspergillaceae</taxon>
        <taxon>Penicillium</taxon>
    </lineage>
</organism>
<evidence type="ECO:0000259" key="2">
    <source>
        <dbReference type="Pfam" id="PF20209"/>
    </source>
</evidence>
<dbReference type="GeneID" id="81358624"/>
<evidence type="ECO:0000313" key="4">
    <source>
        <dbReference type="Proteomes" id="UP001149074"/>
    </source>
</evidence>
<dbReference type="AlphaFoldDB" id="A0A9W9FH94"/>
<reference evidence="3" key="1">
    <citation type="submission" date="2022-11" db="EMBL/GenBank/DDBJ databases">
        <authorList>
            <person name="Petersen C."/>
        </authorList>
    </citation>
    <scope>NUCLEOTIDE SEQUENCE</scope>
    <source>
        <strain evidence="3">IBT 30761</strain>
    </source>
</reference>
<sequence length="462" mass="51535">MQFTTMMGPFPDSDETVSGSQTARFANLAPKPKRQRTLRSNASQEVLERALAFLRDEFKARSAASDFFPPDMSPRTIRASMGRYEDELARASAKGLCASCGMEVPAANVFHVDSNDPILMPLVNSLDTCGLHGNRWSLCSSCHNALIRNTIPKFSRKNLVNVTMCQHYPSVLDDLTPVEECLIARSHPLGVILKLRPGGRSSPISYRALRGHFIVIPQDHGPLLDILPSPELRLHNLIRVFWLGQHRPLHSDLGPFLSVRKSKVLAVLEYLLHHNHLYRSVTINHAMIDDWSDDFIPTELRDSIVFLDESDHHEREGYTVHLQSGNFENDLQAAQDEAAFDNEDGGPLITGSVSTDINGERQDPDMRTLDTLFKAISSRSPPTATYAGNYTSPAARIDRPPAISYTIHGTATLLNHWMDPSYFTAAFPTLFPTGTGGHLEDRNIPVSLEAFAKWALTHHSRR</sequence>
<evidence type="ECO:0000313" key="3">
    <source>
        <dbReference type="EMBL" id="KAJ5100151.1"/>
    </source>
</evidence>
<feature type="domain" description="DUF6570" evidence="2">
    <location>
        <begin position="148"/>
        <end position="288"/>
    </location>
</feature>
<dbReference type="InterPro" id="IPR046700">
    <property type="entry name" value="DUF6570"/>
</dbReference>
<dbReference type="RefSeq" id="XP_056475804.1">
    <property type="nucleotide sequence ID" value="XM_056619645.1"/>
</dbReference>
<dbReference type="EMBL" id="JAPQKI010000005">
    <property type="protein sequence ID" value="KAJ5100151.1"/>
    <property type="molecule type" value="Genomic_DNA"/>
</dbReference>
<reference evidence="3" key="2">
    <citation type="journal article" date="2023" name="IMA Fungus">
        <title>Comparative genomic study of the Penicillium genus elucidates a diverse pangenome and 15 lateral gene transfer events.</title>
        <authorList>
            <person name="Petersen C."/>
            <person name="Sorensen T."/>
            <person name="Nielsen M.R."/>
            <person name="Sondergaard T.E."/>
            <person name="Sorensen J.L."/>
            <person name="Fitzpatrick D.A."/>
            <person name="Frisvad J.C."/>
            <person name="Nielsen K.L."/>
        </authorList>
    </citation>
    <scope>NUCLEOTIDE SEQUENCE</scope>
    <source>
        <strain evidence="3">IBT 30761</strain>
    </source>
</reference>
<gene>
    <name evidence="3" type="ORF">N7532_007152</name>
</gene>
<dbReference type="OrthoDB" id="4366586at2759"/>